<sequence>MRPWRPLKIRMAECLPRPVVLITASVSKVNNLRRGSNVGKEVGKLIQNFGKRIGSRVGHGVPISNPSGRR</sequence>
<dbReference type="OrthoDB" id="1425072at2759"/>
<dbReference type="AlphaFoldDB" id="A0A835R179"/>
<accession>A0A835R179</accession>
<dbReference type="EMBL" id="JADCNM010000006">
    <property type="protein sequence ID" value="KAG0478098.1"/>
    <property type="molecule type" value="Genomic_DNA"/>
</dbReference>
<reference evidence="1 2" key="1">
    <citation type="journal article" date="2020" name="Nat. Food">
        <title>A phased Vanilla planifolia genome enables genetic improvement of flavour and production.</title>
        <authorList>
            <person name="Hasing T."/>
            <person name="Tang H."/>
            <person name="Brym M."/>
            <person name="Khazi F."/>
            <person name="Huang T."/>
            <person name="Chambers A.H."/>
        </authorList>
    </citation>
    <scope>NUCLEOTIDE SEQUENCE [LARGE SCALE GENOMIC DNA]</scope>
    <source>
        <tissue evidence="1">Leaf</tissue>
    </source>
</reference>
<organism evidence="1 2">
    <name type="scientific">Vanilla planifolia</name>
    <name type="common">Vanilla</name>
    <dbReference type="NCBI Taxonomy" id="51239"/>
    <lineage>
        <taxon>Eukaryota</taxon>
        <taxon>Viridiplantae</taxon>
        <taxon>Streptophyta</taxon>
        <taxon>Embryophyta</taxon>
        <taxon>Tracheophyta</taxon>
        <taxon>Spermatophyta</taxon>
        <taxon>Magnoliopsida</taxon>
        <taxon>Liliopsida</taxon>
        <taxon>Asparagales</taxon>
        <taxon>Orchidaceae</taxon>
        <taxon>Vanilloideae</taxon>
        <taxon>Vanilleae</taxon>
        <taxon>Vanilla</taxon>
    </lineage>
</organism>
<protein>
    <submittedName>
        <fullName evidence="1">Uncharacterized protein</fullName>
    </submittedName>
</protein>
<evidence type="ECO:0000313" key="2">
    <source>
        <dbReference type="Proteomes" id="UP000639772"/>
    </source>
</evidence>
<evidence type="ECO:0000313" key="1">
    <source>
        <dbReference type="EMBL" id="KAG0478098.1"/>
    </source>
</evidence>
<proteinExistence type="predicted"/>
<name>A0A835R179_VANPL</name>
<gene>
    <name evidence="1" type="ORF">HPP92_012817</name>
</gene>
<dbReference type="Proteomes" id="UP000639772">
    <property type="component" value="Chromosome 6"/>
</dbReference>
<comment type="caution">
    <text evidence="1">The sequence shown here is derived from an EMBL/GenBank/DDBJ whole genome shotgun (WGS) entry which is preliminary data.</text>
</comment>